<proteinExistence type="predicted"/>
<accession>A0A3P7S392</accession>
<dbReference type="EMBL" id="LR130778">
    <property type="protein sequence ID" value="VDN49296.1"/>
    <property type="molecule type" value="Genomic_DNA"/>
</dbReference>
<dbReference type="Proteomes" id="UP000279029">
    <property type="component" value="Chromosome"/>
</dbReference>
<keyword evidence="2" id="KW-1185">Reference proteome</keyword>
<dbReference type="KEGG" id="cbar:PATL70BA_3366"/>
<reference evidence="1 2" key="1">
    <citation type="submission" date="2018-09" db="EMBL/GenBank/DDBJ databases">
        <authorList>
            <person name="Postec A."/>
        </authorList>
    </citation>
    <scope>NUCLEOTIDE SEQUENCE [LARGE SCALE GENOMIC DNA]</scope>
    <source>
        <strain evidence="1">70B-A</strain>
    </source>
</reference>
<gene>
    <name evidence="1" type="ORF">PATL70BA_3366</name>
</gene>
<evidence type="ECO:0000313" key="1">
    <source>
        <dbReference type="EMBL" id="VDN49296.1"/>
    </source>
</evidence>
<dbReference type="AlphaFoldDB" id="A0A3P7S392"/>
<sequence>MGASPTSFLYFFQRGGVRKFGSVSTLPVLAKKDLLVLSIYAFGISKPKC</sequence>
<organism evidence="1 2">
    <name type="scientific">Petrocella atlantisensis</name>
    <dbReference type="NCBI Taxonomy" id="2173034"/>
    <lineage>
        <taxon>Bacteria</taxon>
        <taxon>Bacillati</taxon>
        <taxon>Bacillota</taxon>
        <taxon>Clostridia</taxon>
        <taxon>Lachnospirales</taxon>
        <taxon>Vallitaleaceae</taxon>
        <taxon>Petrocella</taxon>
    </lineage>
</organism>
<evidence type="ECO:0000313" key="2">
    <source>
        <dbReference type="Proteomes" id="UP000279029"/>
    </source>
</evidence>
<protein>
    <submittedName>
        <fullName evidence="1">Uncharacterized protein</fullName>
    </submittedName>
</protein>
<name>A0A3P7S392_9FIRM</name>